<proteinExistence type="predicted"/>
<dbReference type="InterPro" id="IPR006311">
    <property type="entry name" value="TAT_signal"/>
</dbReference>
<dbReference type="Pfam" id="PF07433">
    <property type="entry name" value="DUF1513"/>
    <property type="match status" value="1"/>
</dbReference>
<dbReference type="InterPro" id="IPR011044">
    <property type="entry name" value="Quino_amine_DH_bsu"/>
</dbReference>
<comment type="caution">
    <text evidence="1">The sequence shown here is derived from an EMBL/GenBank/DDBJ whole genome shotgun (WGS) entry which is preliminary data.</text>
</comment>
<dbReference type="Gene3D" id="2.130.10.10">
    <property type="entry name" value="YVTN repeat-like/Quinoprotein amine dehydrogenase"/>
    <property type="match status" value="1"/>
</dbReference>
<evidence type="ECO:0000313" key="1">
    <source>
        <dbReference type="EMBL" id="MFK4751513.1"/>
    </source>
</evidence>
<organism evidence="1 2">
    <name type="scientific">Oceanobacter antarcticus</name>
    <dbReference type="NCBI Taxonomy" id="3133425"/>
    <lineage>
        <taxon>Bacteria</taxon>
        <taxon>Pseudomonadati</taxon>
        <taxon>Pseudomonadota</taxon>
        <taxon>Gammaproteobacteria</taxon>
        <taxon>Oceanospirillales</taxon>
        <taxon>Oceanospirillaceae</taxon>
        <taxon>Oceanobacter</taxon>
    </lineage>
</organism>
<dbReference type="PROSITE" id="PS51318">
    <property type="entry name" value="TAT"/>
    <property type="match status" value="1"/>
</dbReference>
<dbReference type="RefSeq" id="WP_369855226.1">
    <property type="nucleotide sequence ID" value="NZ_JBBKTX010000003.1"/>
</dbReference>
<dbReference type="Proteomes" id="UP001620597">
    <property type="component" value="Unassembled WGS sequence"/>
</dbReference>
<gene>
    <name evidence="1" type="ORF">WG929_03720</name>
</gene>
<reference evidence="1 2" key="1">
    <citation type="submission" date="2024-03" db="EMBL/GenBank/DDBJ databases">
        <title>High-quality draft genome sequence of Oceanobacter sp. wDCs-4.</title>
        <authorList>
            <person name="Dong C."/>
        </authorList>
    </citation>
    <scope>NUCLEOTIDE SEQUENCE [LARGE SCALE GENOMIC DNA]</scope>
    <source>
        <strain evidence="2">wDCs-4</strain>
    </source>
</reference>
<keyword evidence="2" id="KW-1185">Reference proteome</keyword>
<dbReference type="InterPro" id="IPR008311">
    <property type="entry name" value="UCP028101"/>
</dbReference>
<accession>A0ABW8NEW9</accession>
<dbReference type="SUPFAM" id="SSF50969">
    <property type="entry name" value="YVTN repeat-like/Quinoprotein amine dehydrogenase"/>
    <property type="match status" value="1"/>
</dbReference>
<dbReference type="InterPro" id="IPR015943">
    <property type="entry name" value="WD40/YVTN_repeat-like_dom_sf"/>
</dbReference>
<name>A0ABW8NEW9_9GAMM</name>
<dbReference type="PIRSF" id="PIRSF028101">
    <property type="entry name" value="UCP028101"/>
    <property type="match status" value="1"/>
</dbReference>
<evidence type="ECO:0000313" key="2">
    <source>
        <dbReference type="Proteomes" id="UP001620597"/>
    </source>
</evidence>
<protein>
    <submittedName>
        <fullName evidence="1">DUF1513 domain-containing protein</fullName>
    </submittedName>
</protein>
<dbReference type="EMBL" id="JBBKTX010000003">
    <property type="protein sequence ID" value="MFK4751513.1"/>
    <property type="molecule type" value="Genomic_DNA"/>
</dbReference>
<sequence length="401" mass="43522">MSVNSVSQRLLQDPSRRRLLGGVAGSLAASALLPGSAWSSTLAGDQATSAGSEVWISAEGNGDEGYFASWIVDGEHRADVHSAISGFRGHGLAQHPQRADIAVMFARRPGTQALVINLLDGTVDSLIDCAEGHHMHGHGCFSPDGQQLLTTESDYRSGTGKLMVRNTRNWQVEAEYLTHGIGPHDVHVMPDGKSLVVANGGLLTHPDSGRKILNLDTMDPSLVYLSLYNGEVISQHRLPESKASIRHLALADDGTVAIATQLQRPAMSSNTLVPLAAVHQPGQPLIALEGPDALIHKFDDYMGSTVLHNGERIAAFSSPRGDLVAFWHLDSHQLVGYHAFFDVCGLTVSRDQKYFVLSNSNGDVRMIDARSLKEDRAMRRSFAGRHWDNHMFTFTLPDQSV</sequence>